<name>A0A967ATK0_9FLAO</name>
<gene>
    <name evidence="4" type="ORF">FK220_011915</name>
</gene>
<dbReference type="GO" id="GO:0016747">
    <property type="term" value="F:acyltransferase activity, transferring groups other than amino-acyl groups"/>
    <property type="evidence" value="ECO:0007669"/>
    <property type="project" value="InterPro"/>
</dbReference>
<dbReference type="EMBL" id="VIKU02000003">
    <property type="protein sequence ID" value="NHF60053.1"/>
    <property type="molecule type" value="Genomic_DNA"/>
</dbReference>
<dbReference type="Gene3D" id="3.40.630.30">
    <property type="match status" value="1"/>
</dbReference>
<reference evidence="4" key="2">
    <citation type="submission" date="2020-03" db="EMBL/GenBank/DDBJ databases">
        <title>Flavobacteriaceae bacterium strain TP-CH-4, a member of the family Flavobacteriaceae isolated from a deep-sea seamount.</title>
        <authorList>
            <person name="Zhang D.-C."/>
        </authorList>
    </citation>
    <scope>NUCLEOTIDE SEQUENCE</scope>
    <source>
        <strain evidence="4">TP-CH-4</strain>
    </source>
</reference>
<evidence type="ECO:0000256" key="1">
    <source>
        <dbReference type="ARBA" id="ARBA00022679"/>
    </source>
</evidence>
<dbReference type="PANTHER" id="PTHR43877">
    <property type="entry name" value="AMINOALKYLPHOSPHONATE N-ACETYLTRANSFERASE-RELATED-RELATED"/>
    <property type="match status" value="1"/>
</dbReference>
<organism evidence="4 5">
    <name type="scientific">Pelagihabitans pacificus</name>
    <dbReference type="NCBI Taxonomy" id="2696054"/>
    <lineage>
        <taxon>Bacteria</taxon>
        <taxon>Pseudomonadati</taxon>
        <taxon>Bacteroidota</taxon>
        <taxon>Flavobacteriia</taxon>
        <taxon>Flavobacteriales</taxon>
        <taxon>Flavobacteriaceae</taxon>
        <taxon>Pelagihabitans</taxon>
    </lineage>
</organism>
<evidence type="ECO:0000313" key="5">
    <source>
        <dbReference type="Proteomes" id="UP000707206"/>
    </source>
</evidence>
<proteinExistence type="predicted"/>
<dbReference type="RefSeq" id="WP_152574557.1">
    <property type="nucleotide sequence ID" value="NZ_VIKU02000003.1"/>
</dbReference>
<dbReference type="InterPro" id="IPR000182">
    <property type="entry name" value="GNAT_dom"/>
</dbReference>
<comment type="caution">
    <text evidence="4">The sequence shown here is derived from an EMBL/GenBank/DDBJ whole genome shotgun (WGS) entry which is preliminary data.</text>
</comment>
<dbReference type="CDD" id="cd04301">
    <property type="entry name" value="NAT_SF"/>
    <property type="match status" value="1"/>
</dbReference>
<protein>
    <submittedName>
        <fullName evidence="4">GNAT family N-acetyltransferase</fullName>
    </submittedName>
</protein>
<evidence type="ECO:0000259" key="3">
    <source>
        <dbReference type="PROSITE" id="PS51186"/>
    </source>
</evidence>
<dbReference type="InterPro" id="IPR050832">
    <property type="entry name" value="Bact_Acetyltransf"/>
</dbReference>
<reference evidence="4" key="1">
    <citation type="submission" date="2019-07" db="EMBL/GenBank/DDBJ databases">
        <authorList>
            <person name="De-Chao Zhang Q."/>
        </authorList>
    </citation>
    <scope>NUCLEOTIDE SEQUENCE</scope>
    <source>
        <strain evidence="4">TP-CH-4</strain>
    </source>
</reference>
<evidence type="ECO:0000313" key="4">
    <source>
        <dbReference type="EMBL" id="NHF60053.1"/>
    </source>
</evidence>
<keyword evidence="5" id="KW-1185">Reference proteome</keyword>
<dbReference type="AlphaFoldDB" id="A0A967ATK0"/>
<dbReference type="InterPro" id="IPR016181">
    <property type="entry name" value="Acyl_CoA_acyltransferase"/>
</dbReference>
<dbReference type="SUPFAM" id="SSF55729">
    <property type="entry name" value="Acyl-CoA N-acyltransferases (Nat)"/>
    <property type="match status" value="1"/>
</dbReference>
<keyword evidence="1" id="KW-0808">Transferase</keyword>
<keyword evidence="2" id="KW-0012">Acyltransferase</keyword>
<dbReference type="Pfam" id="PF00583">
    <property type="entry name" value="Acetyltransf_1"/>
    <property type="match status" value="1"/>
</dbReference>
<sequence length="142" mass="16111">MVLKTLHSLDVSDDLQRQVTRLYSQLNSRIDQLELSRVLENDDRIVFVCCLVEGKIVGIASMALYKVISGHKGMIEDVVVDANERGKGIGRKLMVTLLEEGKKRHLDEILLFTGHHRLAAIQLYKSLGFKLKESGIYNLRFS</sequence>
<accession>A0A967ATK0</accession>
<dbReference type="PROSITE" id="PS51186">
    <property type="entry name" value="GNAT"/>
    <property type="match status" value="1"/>
</dbReference>
<dbReference type="Proteomes" id="UP000707206">
    <property type="component" value="Unassembled WGS sequence"/>
</dbReference>
<feature type="domain" description="N-acetyltransferase" evidence="3">
    <location>
        <begin position="1"/>
        <end position="142"/>
    </location>
</feature>
<evidence type="ECO:0000256" key="2">
    <source>
        <dbReference type="ARBA" id="ARBA00023315"/>
    </source>
</evidence>